<dbReference type="SUPFAM" id="SSF111369">
    <property type="entry name" value="HlyD-like secretion proteins"/>
    <property type="match status" value="1"/>
</dbReference>
<reference evidence="5 6" key="1">
    <citation type="submission" date="2023-10" db="EMBL/GenBank/DDBJ databases">
        <title>Two novel species belonging to the OM43/NOR5 clade.</title>
        <authorList>
            <person name="Park M."/>
        </authorList>
    </citation>
    <scope>NUCLEOTIDE SEQUENCE [LARGE SCALE GENOMIC DNA]</scope>
    <source>
        <strain evidence="5 6">IMCC43200</strain>
    </source>
</reference>
<feature type="coiled-coil region" evidence="2">
    <location>
        <begin position="101"/>
        <end position="135"/>
    </location>
</feature>
<dbReference type="Gene3D" id="2.40.420.20">
    <property type="match status" value="1"/>
</dbReference>
<dbReference type="NCBIfam" id="TIGR01730">
    <property type="entry name" value="RND_mfp"/>
    <property type="match status" value="1"/>
</dbReference>
<dbReference type="Pfam" id="PF25954">
    <property type="entry name" value="Beta-barrel_RND_2"/>
    <property type="match status" value="1"/>
</dbReference>
<dbReference type="InterPro" id="IPR058792">
    <property type="entry name" value="Beta-barrel_RND_2"/>
</dbReference>
<comment type="similarity">
    <text evidence="1">Belongs to the membrane fusion protein (MFP) (TC 8.A.1) family.</text>
</comment>
<sequence>MRSFQRALSATLAAIIGLQLVACGDRQEQAVVQQDRGRPAVPVVVEAVQLKARQTRVEAVGTARAHRSVSLFPEVAGEVVAVNFQPGDRVEKDAVLLALDSRDEELALELAELRLADAERMLARYTQANDSVQRTVPETTIDTARTTLDSARIERDRARIALQRRFITAPFDGFVGITDVDAGDRIDTATEITTIDDRSVLLVSFDVPEAFVGRLTTGDPVRIEVWSAERTEARGTVVDLGSRVDPLSRAFIARAEVPNSDDKLRPGMSFRVELDLTGGVYPSVPEVALQWGAEGAYIWLVEDNKARRVAAELVQRQGRRVLVNADVPDGSLVVGEGVQSMRDGISVRTMDADALARDARGVLLPAAREG</sequence>
<dbReference type="RefSeq" id="WP_407349289.1">
    <property type="nucleotide sequence ID" value="NZ_CP136864.1"/>
</dbReference>
<dbReference type="Gene3D" id="2.40.50.100">
    <property type="match status" value="1"/>
</dbReference>
<dbReference type="Gene3D" id="1.10.287.470">
    <property type="entry name" value="Helix hairpin bin"/>
    <property type="match status" value="1"/>
</dbReference>
<dbReference type="Gene3D" id="2.40.30.170">
    <property type="match status" value="1"/>
</dbReference>
<dbReference type="PANTHER" id="PTHR30469:SF11">
    <property type="entry name" value="BLL4320 PROTEIN"/>
    <property type="match status" value="1"/>
</dbReference>
<dbReference type="EMBL" id="CP136864">
    <property type="protein sequence ID" value="WOJ94652.1"/>
    <property type="molecule type" value="Genomic_DNA"/>
</dbReference>
<protein>
    <submittedName>
        <fullName evidence="5">Efflux RND transporter periplasmic adaptor subunit</fullName>
    </submittedName>
</protein>
<evidence type="ECO:0000259" key="4">
    <source>
        <dbReference type="Pfam" id="PF25973"/>
    </source>
</evidence>
<dbReference type="PANTHER" id="PTHR30469">
    <property type="entry name" value="MULTIDRUG RESISTANCE PROTEIN MDTA"/>
    <property type="match status" value="1"/>
</dbReference>
<gene>
    <name evidence="5" type="ORF">R0135_05670</name>
</gene>
<evidence type="ECO:0000313" key="6">
    <source>
        <dbReference type="Proteomes" id="UP001626537"/>
    </source>
</evidence>
<accession>A0ABZ0I6I1</accession>
<evidence type="ECO:0000256" key="2">
    <source>
        <dbReference type="SAM" id="Coils"/>
    </source>
</evidence>
<dbReference type="Proteomes" id="UP001626537">
    <property type="component" value="Chromosome"/>
</dbReference>
<dbReference type="InterPro" id="IPR058647">
    <property type="entry name" value="BSH_CzcB-like"/>
</dbReference>
<proteinExistence type="inferred from homology"/>
<evidence type="ECO:0000259" key="3">
    <source>
        <dbReference type="Pfam" id="PF25954"/>
    </source>
</evidence>
<name>A0ABZ0I6I1_9GAMM</name>
<organism evidence="5 6">
    <name type="scientific">Congregibacter variabilis</name>
    <dbReference type="NCBI Taxonomy" id="3081200"/>
    <lineage>
        <taxon>Bacteria</taxon>
        <taxon>Pseudomonadati</taxon>
        <taxon>Pseudomonadota</taxon>
        <taxon>Gammaproteobacteria</taxon>
        <taxon>Cellvibrionales</taxon>
        <taxon>Halieaceae</taxon>
        <taxon>Congregibacter</taxon>
    </lineage>
</organism>
<feature type="domain" description="CusB-like beta-barrel" evidence="3">
    <location>
        <begin position="203"/>
        <end position="275"/>
    </location>
</feature>
<dbReference type="InterPro" id="IPR006143">
    <property type="entry name" value="RND_pump_MFP"/>
</dbReference>
<keyword evidence="6" id="KW-1185">Reference proteome</keyword>
<dbReference type="Pfam" id="PF25973">
    <property type="entry name" value="BSH_CzcB"/>
    <property type="match status" value="1"/>
</dbReference>
<feature type="domain" description="CzcB-like barrel-sandwich hybrid" evidence="4">
    <location>
        <begin position="69"/>
        <end position="197"/>
    </location>
</feature>
<keyword evidence="2" id="KW-0175">Coiled coil</keyword>
<evidence type="ECO:0000256" key="1">
    <source>
        <dbReference type="ARBA" id="ARBA00009477"/>
    </source>
</evidence>
<evidence type="ECO:0000313" key="5">
    <source>
        <dbReference type="EMBL" id="WOJ94652.1"/>
    </source>
</evidence>